<name>A0A4S5BS97_9BURK</name>
<feature type="domain" description="ABC transmembrane type-1" evidence="9">
    <location>
        <begin position="16"/>
        <end position="204"/>
    </location>
</feature>
<keyword evidence="5 8" id="KW-0812">Transmembrane</keyword>
<organism evidence="10 11">
    <name type="scientific">Lampropedia aestuarii</name>
    <dbReference type="NCBI Taxonomy" id="2562762"/>
    <lineage>
        <taxon>Bacteria</taxon>
        <taxon>Pseudomonadati</taxon>
        <taxon>Pseudomonadota</taxon>
        <taxon>Betaproteobacteria</taxon>
        <taxon>Burkholderiales</taxon>
        <taxon>Comamonadaceae</taxon>
        <taxon>Lampropedia</taxon>
    </lineage>
</organism>
<dbReference type="InterPro" id="IPR010065">
    <property type="entry name" value="AA_ABC_transptr_permease_3TM"/>
</dbReference>
<keyword evidence="3 8" id="KW-0813">Transport</keyword>
<feature type="transmembrane region" description="Helical" evidence="8">
    <location>
        <begin position="20"/>
        <end position="40"/>
    </location>
</feature>
<dbReference type="GO" id="GO:0022857">
    <property type="term" value="F:transmembrane transporter activity"/>
    <property type="evidence" value="ECO:0007669"/>
    <property type="project" value="InterPro"/>
</dbReference>
<evidence type="ECO:0000256" key="1">
    <source>
        <dbReference type="ARBA" id="ARBA00004429"/>
    </source>
</evidence>
<keyword evidence="11" id="KW-1185">Reference proteome</keyword>
<dbReference type="InterPro" id="IPR035906">
    <property type="entry name" value="MetI-like_sf"/>
</dbReference>
<dbReference type="OrthoDB" id="7255919at2"/>
<accession>A0A4S5BS97</accession>
<evidence type="ECO:0000256" key="6">
    <source>
        <dbReference type="ARBA" id="ARBA00022989"/>
    </source>
</evidence>
<evidence type="ECO:0000313" key="11">
    <source>
        <dbReference type="Proteomes" id="UP000306236"/>
    </source>
</evidence>
<feature type="transmembrane region" description="Helical" evidence="8">
    <location>
        <begin position="52"/>
        <end position="73"/>
    </location>
</feature>
<evidence type="ECO:0000259" key="9">
    <source>
        <dbReference type="PROSITE" id="PS50928"/>
    </source>
</evidence>
<comment type="subcellular location">
    <subcellularLocation>
        <location evidence="1">Cell inner membrane</location>
        <topology evidence="1">Multi-pass membrane protein</topology>
    </subcellularLocation>
    <subcellularLocation>
        <location evidence="8">Cell membrane</location>
        <topology evidence="8">Multi-pass membrane protein</topology>
    </subcellularLocation>
</comment>
<dbReference type="PANTHER" id="PTHR30614">
    <property type="entry name" value="MEMBRANE COMPONENT OF AMINO ACID ABC TRANSPORTER"/>
    <property type="match status" value="1"/>
</dbReference>
<evidence type="ECO:0000256" key="3">
    <source>
        <dbReference type="ARBA" id="ARBA00022448"/>
    </source>
</evidence>
<evidence type="ECO:0000256" key="5">
    <source>
        <dbReference type="ARBA" id="ARBA00022692"/>
    </source>
</evidence>
<dbReference type="EMBL" id="SSWX01000003">
    <property type="protein sequence ID" value="THJ35687.1"/>
    <property type="molecule type" value="Genomic_DNA"/>
</dbReference>
<dbReference type="InterPro" id="IPR043429">
    <property type="entry name" value="ArtM/GltK/GlnP/TcyL/YhdX-like"/>
</dbReference>
<feature type="transmembrane region" description="Helical" evidence="8">
    <location>
        <begin position="183"/>
        <end position="201"/>
    </location>
</feature>
<dbReference type="CDD" id="cd06261">
    <property type="entry name" value="TM_PBP2"/>
    <property type="match status" value="1"/>
</dbReference>
<keyword evidence="4" id="KW-1003">Cell membrane</keyword>
<reference evidence="10 11" key="1">
    <citation type="submission" date="2019-04" db="EMBL/GenBank/DDBJ databases">
        <title>Lampropedia sp YIM MLB12 draf genome.</title>
        <authorList>
            <person name="Wang Y.-X."/>
        </authorList>
    </citation>
    <scope>NUCLEOTIDE SEQUENCE [LARGE SCALE GENOMIC DNA]</scope>
    <source>
        <strain evidence="10 11">YIM MLB12</strain>
    </source>
</reference>
<dbReference type="SUPFAM" id="SSF161098">
    <property type="entry name" value="MetI-like"/>
    <property type="match status" value="1"/>
</dbReference>
<dbReference type="InterPro" id="IPR000515">
    <property type="entry name" value="MetI-like"/>
</dbReference>
<evidence type="ECO:0000256" key="8">
    <source>
        <dbReference type="RuleBase" id="RU363032"/>
    </source>
</evidence>
<feature type="transmembrane region" description="Helical" evidence="8">
    <location>
        <begin position="85"/>
        <end position="104"/>
    </location>
</feature>
<dbReference type="PROSITE" id="PS50928">
    <property type="entry name" value="ABC_TM1"/>
    <property type="match status" value="1"/>
</dbReference>
<dbReference type="RefSeq" id="WP_136405286.1">
    <property type="nucleotide sequence ID" value="NZ_JARXRQ010000001.1"/>
</dbReference>
<comment type="similarity">
    <text evidence="2">Belongs to the binding-protein-dependent transport system permease family. HisMQ subfamily.</text>
</comment>
<dbReference type="AlphaFoldDB" id="A0A4S5BS97"/>
<evidence type="ECO:0000256" key="2">
    <source>
        <dbReference type="ARBA" id="ARBA00010072"/>
    </source>
</evidence>
<keyword evidence="7 8" id="KW-0472">Membrane</keyword>
<dbReference type="NCBIfam" id="TIGR01726">
    <property type="entry name" value="HEQRo_perm_3TM"/>
    <property type="match status" value="1"/>
</dbReference>
<protein>
    <submittedName>
        <fullName evidence="10">Amino acid ABC transporter permease</fullName>
    </submittedName>
</protein>
<dbReference type="Proteomes" id="UP000306236">
    <property type="component" value="Unassembled WGS sequence"/>
</dbReference>
<evidence type="ECO:0000256" key="4">
    <source>
        <dbReference type="ARBA" id="ARBA00022475"/>
    </source>
</evidence>
<comment type="caution">
    <text evidence="10">The sequence shown here is derived from an EMBL/GenBank/DDBJ whole genome shotgun (WGS) entry which is preliminary data.</text>
</comment>
<dbReference type="Pfam" id="PF00528">
    <property type="entry name" value="BPD_transp_1"/>
    <property type="match status" value="1"/>
</dbReference>
<dbReference type="GO" id="GO:0006865">
    <property type="term" value="P:amino acid transport"/>
    <property type="evidence" value="ECO:0007669"/>
    <property type="project" value="TreeGrafter"/>
</dbReference>
<keyword evidence="6 8" id="KW-1133">Transmembrane helix</keyword>
<evidence type="ECO:0000313" key="10">
    <source>
        <dbReference type="EMBL" id="THJ35687.1"/>
    </source>
</evidence>
<proteinExistence type="inferred from homology"/>
<dbReference type="Gene3D" id="1.10.3720.10">
    <property type="entry name" value="MetI-like"/>
    <property type="match status" value="1"/>
</dbReference>
<evidence type="ECO:0000256" key="7">
    <source>
        <dbReference type="ARBA" id="ARBA00023136"/>
    </source>
</evidence>
<gene>
    <name evidence="10" type="ORF">E8K88_03650</name>
</gene>
<sequence length="216" mass="23582">MREFTYIDVILLVEAARWTLALAAIALVGGSIGGLIIALMRTATSAWLVRPAQAFIVVFQGTPLLMQLFLIFFGAPVMGLHINPWIAASIALILNTSAFLGDIWRGCIQAIPKGQTEAALALNLSTFHRIKEVILPQAFKVAVPPTVGFMVQIIKGTSLTAIIGFTELTRTGQIINNATFEPVLVFSLVAALYFCMCWPLSRLATHMERRLARSAR</sequence>
<dbReference type="PANTHER" id="PTHR30614:SF34">
    <property type="entry name" value="BLR6398 PROTEIN"/>
    <property type="match status" value="1"/>
</dbReference>
<dbReference type="GO" id="GO:0043190">
    <property type="term" value="C:ATP-binding cassette (ABC) transporter complex"/>
    <property type="evidence" value="ECO:0007669"/>
    <property type="project" value="InterPro"/>
</dbReference>